<reference evidence="3 4" key="1">
    <citation type="submission" date="2018-01" db="EMBL/GenBank/DDBJ databases">
        <title>Genomic Encyclopedia of Archaeal and Bacterial Type Strains, Phase II (KMG-II): from individual species to whole genera.</title>
        <authorList>
            <person name="Goeker M."/>
        </authorList>
    </citation>
    <scope>NUCLEOTIDE SEQUENCE [LARGE SCALE GENOMIC DNA]</scope>
    <source>
        <strain evidence="3 4">DSM 17023</strain>
    </source>
</reference>
<feature type="region of interest" description="Disordered" evidence="1">
    <location>
        <begin position="435"/>
        <end position="456"/>
    </location>
</feature>
<dbReference type="GO" id="GO:0016853">
    <property type="term" value="F:isomerase activity"/>
    <property type="evidence" value="ECO:0007669"/>
    <property type="project" value="UniProtKB-KW"/>
</dbReference>
<dbReference type="GO" id="GO:0016829">
    <property type="term" value="F:lyase activity"/>
    <property type="evidence" value="ECO:0007669"/>
    <property type="project" value="UniProtKB-ARBA"/>
</dbReference>
<keyword evidence="3" id="KW-0413">Isomerase</keyword>
<dbReference type="AlphaFoldDB" id="A0A2S3UV85"/>
<dbReference type="Proteomes" id="UP000236959">
    <property type="component" value="Unassembled WGS sequence"/>
</dbReference>
<keyword evidence="4" id="KW-1185">Reference proteome</keyword>
<dbReference type="RefSeq" id="WP_103222406.1">
    <property type="nucleotide sequence ID" value="NZ_PPCN01000004.1"/>
</dbReference>
<dbReference type="EMBL" id="PPCN01000004">
    <property type="protein sequence ID" value="POF31470.1"/>
    <property type="molecule type" value="Genomic_DNA"/>
</dbReference>
<accession>A0A2S3UV85</accession>
<dbReference type="SUPFAM" id="SSF48557">
    <property type="entry name" value="L-aspartase-like"/>
    <property type="match status" value="1"/>
</dbReference>
<dbReference type="Pfam" id="PF00206">
    <property type="entry name" value="Lyase_1"/>
    <property type="match status" value="1"/>
</dbReference>
<dbReference type="InterPro" id="IPR020557">
    <property type="entry name" value="Fumarate_lyase_CS"/>
</dbReference>
<name>A0A2S3UV85_9HYPH</name>
<evidence type="ECO:0000313" key="3">
    <source>
        <dbReference type="EMBL" id="POF31470.1"/>
    </source>
</evidence>
<gene>
    <name evidence="3" type="ORF">CLV41_10432</name>
</gene>
<dbReference type="Gene3D" id="1.20.200.10">
    <property type="entry name" value="Fumarase/aspartase (Central domain)"/>
    <property type="match status" value="1"/>
</dbReference>
<dbReference type="Gene3D" id="1.10.275.10">
    <property type="entry name" value="Fumarase/aspartase (N-terminal domain)"/>
    <property type="match status" value="1"/>
</dbReference>
<dbReference type="InterPro" id="IPR022761">
    <property type="entry name" value="Fumarate_lyase_N"/>
</dbReference>
<dbReference type="PRINTS" id="PR00149">
    <property type="entry name" value="FUMRATELYASE"/>
</dbReference>
<dbReference type="PROSITE" id="PS00163">
    <property type="entry name" value="FUMARATE_LYASES"/>
    <property type="match status" value="1"/>
</dbReference>
<feature type="domain" description="Adenylosuccinate lyase C-terminal" evidence="2">
    <location>
        <begin position="353"/>
        <end position="429"/>
    </location>
</feature>
<sequence>MLAETQTGYFSDEKRWQSWLDVEAALARVQAEAGVIPDWAAREITAAARLEKLDVMKFRTEIRRTMAPVHALSRSLADACGDAGAWVHWGATTQNVIDAGRLLVLKELQADLKGGFALALHRMAGLAETHAETAMVGRTNRQHALPITFGFKVAGWIDEFLRVGERIEECEQRLFQLRFGGAIGAFQSLGEKGPALSARLAEELGLKSALYEGRAQVDTLIEYISCLAMLGVAVSRIGNDLYVLMQTEIGEVTEDLGHDVVGSSTMPHKVNPKLVVALTSEANLLRAKAASAYAVTPPSHEGDAVTNRELRILVEETSLLALSVTDRLAGILDAVVVETGATNRNLASSSDGTALESVMMRLAPKLGRAAAHDALHAAVTRARTTGEPLDSLILSMPEIEGAIDTAALKQLFDPRRNTGQSAAIARQFAVAGRERAGRLETASGANRNTRASAGLE</sequence>
<dbReference type="PANTHER" id="PTHR43172">
    <property type="entry name" value="ADENYLOSUCCINATE LYASE"/>
    <property type="match status" value="1"/>
</dbReference>
<dbReference type="InterPro" id="IPR000362">
    <property type="entry name" value="Fumarate_lyase_fam"/>
</dbReference>
<proteinExistence type="predicted"/>
<evidence type="ECO:0000259" key="2">
    <source>
        <dbReference type="SMART" id="SM00998"/>
    </source>
</evidence>
<dbReference type="InterPro" id="IPR008948">
    <property type="entry name" value="L-Aspartase-like"/>
</dbReference>
<evidence type="ECO:0000313" key="4">
    <source>
        <dbReference type="Proteomes" id="UP000236959"/>
    </source>
</evidence>
<dbReference type="SMART" id="SM00998">
    <property type="entry name" value="ADSL_C"/>
    <property type="match status" value="1"/>
</dbReference>
<dbReference type="PRINTS" id="PR00145">
    <property type="entry name" value="ARGSUCLYASE"/>
</dbReference>
<organism evidence="3 4">
    <name type="scientific">Roseibium marinum</name>
    <dbReference type="NCBI Taxonomy" id="281252"/>
    <lineage>
        <taxon>Bacteria</taxon>
        <taxon>Pseudomonadati</taxon>
        <taxon>Pseudomonadota</taxon>
        <taxon>Alphaproteobacteria</taxon>
        <taxon>Hyphomicrobiales</taxon>
        <taxon>Stappiaceae</taxon>
        <taxon>Roseibium</taxon>
    </lineage>
</organism>
<comment type="caution">
    <text evidence="3">The sequence shown here is derived from an EMBL/GenBank/DDBJ whole genome shotgun (WGS) entry which is preliminary data.</text>
</comment>
<evidence type="ECO:0000256" key="1">
    <source>
        <dbReference type="SAM" id="MobiDB-lite"/>
    </source>
</evidence>
<dbReference type="Gene3D" id="1.10.40.30">
    <property type="entry name" value="Fumarase/aspartase (C-terminal domain)"/>
    <property type="match status" value="1"/>
</dbReference>
<protein>
    <submittedName>
        <fullName evidence="3">3-carboxy-cis,cis-muconate cycloisomerase</fullName>
    </submittedName>
</protein>
<dbReference type="OrthoDB" id="9768878at2"/>
<dbReference type="InterPro" id="IPR019468">
    <property type="entry name" value="AdenyloSucc_lyase_C"/>
</dbReference>
<dbReference type="Pfam" id="PF10397">
    <property type="entry name" value="ADSL_C"/>
    <property type="match status" value="1"/>
</dbReference>
<dbReference type="InterPro" id="IPR024083">
    <property type="entry name" value="Fumarase/histidase_N"/>
</dbReference>
<feature type="compositionally biased region" description="Polar residues" evidence="1">
    <location>
        <begin position="443"/>
        <end position="456"/>
    </location>
</feature>